<organism evidence="8 10">
    <name type="scientific">Leptospira perolatii</name>
    <dbReference type="NCBI Taxonomy" id="2023191"/>
    <lineage>
        <taxon>Bacteria</taxon>
        <taxon>Pseudomonadati</taxon>
        <taxon>Spirochaetota</taxon>
        <taxon>Spirochaetia</taxon>
        <taxon>Leptospirales</taxon>
        <taxon>Leptospiraceae</taxon>
        <taxon>Leptospira</taxon>
    </lineage>
</organism>
<gene>
    <name evidence="7" type="ORF">CH360_17555</name>
    <name evidence="8" type="ORF">CH373_15985</name>
</gene>
<dbReference type="Gene3D" id="2.40.50.140">
    <property type="entry name" value="Nucleic acid-binding proteins"/>
    <property type="match status" value="1"/>
</dbReference>
<dbReference type="EMBL" id="NPDY01000030">
    <property type="protein sequence ID" value="PJZ68200.1"/>
    <property type="molecule type" value="Genomic_DNA"/>
</dbReference>
<dbReference type="InterPro" id="IPR012340">
    <property type="entry name" value="NA-bd_OB-fold"/>
</dbReference>
<evidence type="ECO:0000256" key="2">
    <source>
        <dbReference type="ARBA" id="ARBA00022692"/>
    </source>
</evidence>
<feature type="transmembrane region" description="Helical" evidence="5">
    <location>
        <begin position="58"/>
        <end position="76"/>
    </location>
</feature>
<reference evidence="9 10" key="1">
    <citation type="submission" date="2017-07" db="EMBL/GenBank/DDBJ databases">
        <title>Leptospira spp. isolated from tropical soils.</title>
        <authorList>
            <person name="Thibeaux R."/>
            <person name="Iraola G."/>
            <person name="Ferres I."/>
            <person name="Bierque E."/>
            <person name="Girault D."/>
            <person name="Soupe-Gilbert M.-E."/>
            <person name="Picardeau M."/>
            <person name="Goarant C."/>
        </authorList>
    </citation>
    <scope>NUCLEOTIDE SEQUENCE [LARGE SCALE GENOMIC DNA]</scope>
    <source>
        <strain evidence="8 10">FH1-B-B1</strain>
        <strain evidence="7 9">FH1-B-C1</strain>
    </source>
</reference>
<dbReference type="InterPro" id="IPR002810">
    <property type="entry name" value="NfeD-like_C"/>
</dbReference>
<evidence type="ECO:0000256" key="3">
    <source>
        <dbReference type="ARBA" id="ARBA00022989"/>
    </source>
</evidence>
<keyword evidence="2 5" id="KW-0812">Transmembrane</keyword>
<dbReference type="PANTHER" id="PTHR33507">
    <property type="entry name" value="INNER MEMBRANE PROTEIN YBBJ"/>
    <property type="match status" value="1"/>
</dbReference>
<name>A0A2M9ZJ57_9LEPT</name>
<dbReference type="Proteomes" id="UP000231990">
    <property type="component" value="Unassembled WGS sequence"/>
</dbReference>
<dbReference type="InterPro" id="IPR052165">
    <property type="entry name" value="Membrane_assoc_protease"/>
</dbReference>
<keyword evidence="3 5" id="KW-1133">Transmembrane helix</keyword>
<accession>A0A2M9ZJ57</accession>
<evidence type="ECO:0000313" key="8">
    <source>
        <dbReference type="EMBL" id="PJZ72095.1"/>
    </source>
</evidence>
<evidence type="ECO:0000256" key="5">
    <source>
        <dbReference type="SAM" id="Phobius"/>
    </source>
</evidence>
<evidence type="ECO:0000259" key="6">
    <source>
        <dbReference type="Pfam" id="PF01957"/>
    </source>
</evidence>
<evidence type="ECO:0000313" key="7">
    <source>
        <dbReference type="EMBL" id="PJZ68200.1"/>
    </source>
</evidence>
<dbReference type="GO" id="GO:0005886">
    <property type="term" value="C:plasma membrane"/>
    <property type="evidence" value="ECO:0007669"/>
    <property type="project" value="TreeGrafter"/>
</dbReference>
<sequence>MDFLSSGNATSALWIGTGIFLIVAEFFIPGTFVMFLGTAAVLVGSLSYFIEMSLMTQFGIWGLFSVVLILVGGQAVRKFFPSSTEKAKYDQEDAPGKIVPVVRDVLVERKGGRVLFQGTEWDAISKTKRIPSGRKAKILERENLTFIVEPLDLSNGEH</sequence>
<dbReference type="RefSeq" id="WP_100715406.1">
    <property type="nucleotide sequence ID" value="NZ_NPDY01000030.1"/>
</dbReference>
<feature type="transmembrane region" description="Helical" evidence="5">
    <location>
        <begin position="12"/>
        <end position="38"/>
    </location>
</feature>
<dbReference type="Proteomes" id="UP000231962">
    <property type="component" value="Unassembled WGS sequence"/>
</dbReference>
<comment type="caution">
    <text evidence="8">The sequence shown here is derived from an EMBL/GenBank/DDBJ whole genome shotgun (WGS) entry which is preliminary data.</text>
</comment>
<dbReference type="Pfam" id="PF01957">
    <property type="entry name" value="NfeD"/>
    <property type="match status" value="1"/>
</dbReference>
<evidence type="ECO:0000256" key="4">
    <source>
        <dbReference type="ARBA" id="ARBA00023136"/>
    </source>
</evidence>
<protein>
    <submittedName>
        <fullName evidence="8">Peptidase</fullName>
    </submittedName>
</protein>
<dbReference type="PANTHER" id="PTHR33507:SF3">
    <property type="entry name" value="INNER MEMBRANE PROTEIN YBBJ"/>
    <property type="match status" value="1"/>
</dbReference>
<proteinExistence type="predicted"/>
<dbReference type="OrthoDB" id="338089at2"/>
<keyword evidence="4 5" id="KW-0472">Membrane</keyword>
<comment type="subcellular location">
    <subcellularLocation>
        <location evidence="1">Membrane</location>
        <topology evidence="1">Multi-pass membrane protein</topology>
    </subcellularLocation>
</comment>
<dbReference type="EMBL" id="NPDZ01000013">
    <property type="protein sequence ID" value="PJZ72095.1"/>
    <property type="molecule type" value="Genomic_DNA"/>
</dbReference>
<evidence type="ECO:0000256" key="1">
    <source>
        <dbReference type="ARBA" id="ARBA00004141"/>
    </source>
</evidence>
<feature type="domain" description="NfeD-like C-terminal" evidence="6">
    <location>
        <begin position="96"/>
        <end position="150"/>
    </location>
</feature>
<dbReference type="AlphaFoldDB" id="A0A2M9ZJ57"/>
<keyword evidence="9" id="KW-1185">Reference proteome</keyword>
<evidence type="ECO:0000313" key="10">
    <source>
        <dbReference type="Proteomes" id="UP000231990"/>
    </source>
</evidence>
<evidence type="ECO:0000313" key="9">
    <source>
        <dbReference type="Proteomes" id="UP000231962"/>
    </source>
</evidence>